<evidence type="ECO:0000256" key="3">
    <source>
        <dbReference type="ARBA" id="ARBA00022741"/>
    </source>
</evidence>
<evidence type="ECO:0000256" key="5">
    <source>
        <dbReference type="ARBA" id="ARBA00022840"/>
    </source>
</evidence>
<name>A0A7R9LPF2_9ACAR</name>
<accession>A0A7R9LPF2</accession>
<dbReference type="InterPro" id="IPR020845">
    <property type="entry name" value="AMP-binding_CS"/>
</dbReference>
<dbReference type="EMBL" id="CAJPIZ010031037">
    <property type="protein sequence ID" value="CAG2120034.1"/>
    <property type="molecule type" value="Genomic_DNA"/>
</dbReference>
<reference evidence="9" key="1">
    <citation type="submission" date="2020-11" db="EMBL/GenBank/DDBJ databases">
        <authorList>
            <person name="Tran Van P."/>
        </authorList>
    </citation>
    <scope>NUCLEOTIDE SEQUENCE</scope>
</reference>
<gene>
    <name evidence="9" type="ORF">OSB1V03_LOCUS19981</name>
</gene>
<dbReference type="PANTHER" id="PTHR43272:SF83">
    <property type="entry name" value="ACYL-COA SYNTHETASE LONG-CHAIN, ISOFORM J"/>
    <property type="match status" value="1"/>
</dbReference>
<dbReference type="GO" id="GO:0035336">
    <property type="term" value="P:long-chain fatty-acyl-CoA metabolic process"/>
    <property type="evidence" value="ECO:0007669"/>
    <property type="project" value="TreeGrafter"/>
</dbReference>
<dbReference type="Gene3D" id="3.40.50.12780">
    <property type="entry name" value="N-terminal domain of ligase-like"/>
    <property type="match status" value="1"/>
</dbReference>
<dbReference type="AlphaFoldDB" id="A0A7R9LPF2"/>
<dbReference type="GO" id="GO:0005886">
    <property type="term" value="C:plasma membrane"/>
    <property type="evidence" value="ECO:0007669"/>
    <property type="project" value="TreeGrafter"/>
</dbReference>
<dbReference type="EMBL" id="OC885612">
    <property type="protein sequence ID" value="CAD7644279.1"/>
    <property type="molecule type" value="Genomic_DNA"/>
</dbReference>
<dbReference type="Pfam" id="PF00501">
    <property type="entry name" value="AMP-binding"/>
    <property type="match status" value="1"/>
</dbReference>
<dbReference type="InterPro" id="IPR000873">
    <property type="entry name" value="AMP-dep_synth/lig_dom"/>
</dbReference>
<sequence length="356" mass="39152">MLSDSYKWLTLNDVIKRVDNIAKGLMKMGVKKGDNVIIWADTRLEWTLCSLALIKINATLCTLYSTLGTSGLIYGINQTESQTIITSIDLMPKLKSFIDKVPHLKSIVYMKNTSDQLSDNSFGDNITIKSLDQLEDNGTDDKSVPLDYQLPNDTNETAVIMYTSGTTGQPKAVRISHRSLMASLRSLHGYSADNIPDGIHNQTYMSYLPLAHILGFTFEMYLFFAGARIGYSSAQTLTDSSPGLASGQSGDVTLLRPTSMTAVPLVMDRLLKQIYEKLNARSALSAPLFTYLMDYKIRWTGRGYDTPLINRVICRPIAAALGGRLEYVSVGGAALNPRTQALLKAALNCKQIAQGL</sequence>
<comment type="similarity">
    <text evidence="1">Belongs to the ATP-dependent AMP-binding enzyme family.</text>
</comment>
<evidence type="ECO:0000259" key="8">
    <source>
        <dbReference type="Pfam" id="PF00501"/>
    </source>
</evidence>
<evidence type="ECO:0000256" key="7">
    <source>
        <dbReference type="ARBA" id="ARBA00036813"/>
    </source>
</evidence>
<evidence type="ECO:0000313" key="10">
    <source>
        <dbReference type="Proteomes" id="UP000759131"/>
    </source>
</evidence>
<dbReference type="EC" id="6.2.1.3" evidence="6"/>
<protein>
    <recommendedName>
        <fullName evidence="6">long-chain-fatty-acid--CoA ligase</fullName>
        <ecNumber evidence="6">6.2.1.3</ecNumber>
    </recommendedName>
</protein>
<keyword evidence="4" id="KW-0276">Fatty acid metabolism</keyword>
<evidence type="ECO:0000256" key="4">
    <source>
        <dbReference type="ARBA" id="ARBA00022832"/>
    </source>
</evidence>
<evidence type="ECO:0000313" key="9">
    <source>
        <dbReference type="EMBL" id="CAD7644279.1"/>
    </source>
</evidence>
<dbReference type="PANTHER" id="PTHR43272">
    <property type="entry name" value="LONG-CHAIN-FATTY-ACID--COA LIGASE"/>
    <property type="match status" value="1"/>
</dbReference>
<dbReference type="OrthoDB" id="6503255at2759"/>
<keyword evidence="3" id="KW-0547">Nucleotide-binding</keyword>
<evidence type="ECO:0000256" key="2">
    <source>
        <dbReference type="ARBA" id="ARBA00022598"/>
    </source>
</evidence>
<dbReference type="PROSITE" id="PS00455">
    <property type="entry name" value="AMP_BINDING"/>
    <property type="match status" value="1"/>
</dbReference>
<dbReference type="GO" id="GO:0005524">
    <property type="term" value="F:ATP binding"/>
    <property type="evidence" value="ECO:0007669"/>
    <property type="project" value="UniProtKB-KW"/>
</dbReference>
<dbReference type="Proteomes" id="UP000759131">
    <property type="component" value="Unassembled WGS sequence"/>
</dbReference>
<evidence type="ECO:0000256" key="6">
    <source>
        <dbReference type="ARBA" id="ARBA00026121"/>
    </source>
</evidence>
<keyword evidence="10" id="KW-1185">Reference proteome</keyword>
<organism evidence="9">
    <name type="scientific">Medioppia subpectinata</name>
    <dbReference type="NCBI Taxonomy" id="1979941"/>
    <lineage>
        <taxon>Eukaryota</taxon>
        <taxon>Metazoa</taxon>
        <taxon>Ecdysozoa</taxon>
        <taxon>Arthropoda</taxon>
        <taxon>Chelicerata</taxon>
        <taxon>Arachnida</taxon>
        <taxon>Acari</taxon>
        <taxon>Acariformes</taxon>
        <taxon>Sarcoptiformes</taxon>
        <taxon>Oribatida</taxon>
        <taxon>Brachypylina</taxon>
        <taxon>Oppioidea</taxon>
        <taxon>Oppiidae</taxon>
        <taxon>Medioppia</taxon>
    </lineage>
</organism>
<dbReference type="GO" id="GO:0090433">
    <property type="term" value="F:palmitoyl-CoA ligase activity"/>
    <property type="evidence" value="ECO:0007669"/>
    <property type="project" value="TreeGrafter"/>
</dbReference>
<comment type="catalytic activity">
    <reaction evidence="7">
        <text>a long-chain fatty acid + ATP + CoA = a long-chain fatty acyl-CoA + AMP + diphosphate</text>
        <dbReference type="Rhea" id="RHEA:15421"/>
        <dbReference type="ChEBI" id="CHEBI:30616"/>
        <dbReference type="ChEBI" id="CHEBI:33019"/>
        <dbReference type="ChEBI" id="CHEBI:57287"/>
        <dbReference type="ChEBI" id="CHEBI:57560"/>
        <dbReference type="ChEBI" id="CHEBI:83139"/>
        <dbReference type="ChEBI" id="CHEBI:456215"/>
        <dbReference type="EC" id="6.2.1.3"/>
    </reaction>
</comment>
<dbReference type="GO" id="GO:0005783">
    <property type="term" value="C:endoplasmic reticulum"/>
    <property type="evidence" value="ECO:0007669"/>
    <property type="project" value="TreeGrafter"/>
</dbReference>
<dbReference type="GO" id="GO:0005811">
    <property type="term" value="C:lipid droplet"/>
    <property type="evidence" value="ECO:0007669"/>
    <property type="project" value="TreeGrafter"/>
</dbReference>
<proteinExistence type="inferred from homology"/>
<dbReference type="InterPro" id="IPR042099">
    <property type="entry name" value="ANL_N_sf"/>
</dbReference>
<keyword evidence="2" id="KW-0436">Ligase</keyword>
<evidence type="ECO:0000256" key="1">
    <source>
        <dbReference type="ARBA" id="ARBA00006432"/>
    </source>
</evidence>
<keyword evidence="5" id="KW-0067">ATP-binding</keyword>
<feature type="non-terminal residue" evidence="9">
    <location>
        <position position="1"/>
    </location>
</feature>
<keyword evidence="4" id="KW-0443">Lipid metabolism</keyword>
<dbReference type="SUPFAM" id="SSF56801">
    <property type="entry name" value="Acetyl-CoA synthetase-like"/>
    <property type="match status" value="1"/>
</dbReference>
<dbReference type="GO" id="GO:0030182">
    <property type="term" value="P:neuron differentiation"/>
    <property type="evidence" value="ECO:0007669"/>
    <property type="project" value="TreeGrafter"/>
</dbReference>
<feature type="domain" description="AMP-dependent synthetase/ligase" evidence="8">
    <location>
        <begin position="4"/>
        <end position="355"/>
    </location>
</feature>